<dbReference type="eggNOG" id="COG1629">
    <property type="taxonomic scope" value="Bacteria"/>
</dbReference>
<dbReference type="SUPFAM" id="SSF49464">
    <property type="entry name" value="Carboxypeptidase regulatory domain-like"/>
    <property type="match status" value="1"/>
</dbReference>
<evidence type="ECO:0000259" key="3">
    <source>
        <dbReference type="Pfam" id="PF14905"/>
    </source>
</evidence>
<evidence type="ECO:0000256" key="2">
    <source>
        <dbReference type="SAM" id="Phobius"/>
    </source>
</evidence>
<comment type="caution">
    <text evidence="4">The sequence shown here is derived from an EMBL/GenBank/DDBJ whole genome shotgun (WGS) entry which is preliminary data.</text>
</comment>
<dbReference type="InterPro" id="IPR041700">
    <property type="entry name" value="OMP_b-brl_3"/>
</dbReference>
<sequence>MNIFSVCLCDETDHQQLKTKMNKPLITLLILFISVFTSSLFAQEFEVKGKIVDKIDKTPLESATVYVQTLKDSTLITYTISDKDGGFELAGRTKLKEVNLFVTFNGFKSYQQKLKIDKSVITMPTIEMELATDELDAVQITAIRAPITVKKDTLEFNADSFKARPDATVEDLIKKLPGVEVDSDGKIKVNGKEVNKILVNGKPFFGNDPNIATKNLTKEIVDKIQVTTTKSESEEFTGKKGTSEAQTINIELKEDQNKGFFGRATVSGGTDDRYAMSGIGNYFNDKQRVSVLAGRNNINTSGFSFDEIYDMMGNAGSVSWNGNGAFSINGQNFGGGQGIRTSTNAGASFVDEYENKTEILADYFYSGVDSENDSRVERENILPDGNFFTNSSSRFLSTNQNHRASAELQFEIDSTFKIIVAPNFQFTEGESFSSRNEESLDEDDTLLNRGNSQNSTDSERRNFTSDISIIKKFGSKGAYLRIGTNGNFINNTSENFLNTTNEIFGATPSSTSRDQLTDTESRQNNISTDIEYRIPVKEKLFIDLGYRFTNRRERNDRRVFDFDNTTNQYDDFNETLSSDLKVNFRTHLPSIGVNYETEKLYLGVTTGLLLSELKNEEFIQNTSVKSNFSDVNINSYMRYRIKQGMSVYFNYNTRTQAPQAQQLQPVANVSNPLNITVGNPNLNREFVHDVYANFNNYDFKSKSGFFFWLSAGLTNDKIVPLSVTDENRIRTTTYTNVDGIIRGSGGVSYSKTIKRDSTSLRFRVGLYSNYNKEFNFTNGVKFSTKRNAITPSVRMTYNYRELLEIEPRYSVSFSNTRYSLDNLNNETFQSHNVGLKTTTFWPKNIVFGNDLRYTYRTNVAPGFERSSLFWNMSLGVKILKEKGTIKLTAYDLLDQNINTRRTVTADYIQDSQSTVLQRYFMLGFTYKISKVGGNKNRFQTF</sequence>
<dbReference type="Pfam" id="PF13715">
    <property type="entry name" value="CarbopepD_reg_2"/>
    <property type="match status" value="1"/>
</dbReference>
<dbReference type="EMBL" id="ABIB01000002">
    <property type="protein sequence ID" value="EDP97562.1"/>
    <property type="molecule type" value="Genomic_DNA"/>
</dbReference>
<keyword evidence="2" id="KW-0812">Transmembrane</keyword>
<dbReference type="STRING" id="391587.KAOT1_20407"/>
<dbReference type="Proteomes" id="UP000002945">
    <property type="component" value="Unassembled WGS sequence"/>
</dbReference>
<reference evidence="4 5" key="1">
    <citation type="journal article" date="2011" name="J. Bacteriol.">
        <title>Genome sequence of the algicidal bacterium Kordia algicida OT-1.</title>
        <authorList>
            <person name="Lee H.S."/>
            <person name="Kang S.G."/>
            <person name="Kwon K.K."/>
            <person name="Lee J.H."/>
            <person name="Kim S.J."/>
        </authorList>
    </citation>
    <scope>NUCLEOTIDE SEQUENCE [LARGE SCALE GENOMIC DNA]</scope>
    <source>
        <strain evidence="4 5">OT-1</strain>
    </source>
</reference>
<feature type="transmembrane region" description="Helical" evidence="2">
    <location>
        <begin position="25"/>
        <end position="42"/>
    </location>
</feature>
<dbReference type="SUPFAM" id="SSF56935">
    <property type="entry name" value="Porins"/>
    <property type="match status" value="1"/>
</dbReference>
<evidence type="ECO:0000313" key="4">
    <source>
        <dbReference type="EMBL" id="EDP97562.1"/>
    </source>
</evidence>
<organism evidence="4 5">
    <name type="scientific">Kordia algicida OT-1</name>
    <dbReference type="NCBI Taxonomy" id="391587"/>
    <lineage>
        <taxon>Bacteria</taxon>
        <taxon>Pseudomonadati</taxon>
        <taxon>Bacteroidota</taxon>
        <taxon>Flavobacteriia</taxon>
        <taxon>Flavobacteriales</taxon>
        <taxon>Flavobacteriaceae</taxon>
        <taxon>Kordia</taxon>
    </lineage>
</organism>
<gene>
    <name evidence="4" type="ORF">KAOT1_20407</name>
</gene>
<evidence type="ECO:0000256" key="1">
    <source>
        <dbReference type="SAM" id="MobiDB-lite"/>
    </source>
</evidence>
<name>A9DPZ0_9FLAO</name>
<keyword evidence="2" id="KW-1133">Transmembrane helix</keyword>
<accession>A9DPZ0</accession>
<feature type="region of interest" description="Disordered" evidence="1">
    <location>
        <begin position="430"/>
        <end position="461"/>
    </location>
</feature>
<proteinExistence type="predicted"/>
<dbReference type="Pfam" id="PF14905">
    <property type="entry name" value="OMP_b-brl_3"/>
    <property type="match status" value="1"/>
</dbReference>
<dbReference type="HOGENOM" id="CLU_012729_0_1_10"/>
<feature type="domain" description="Outer membrane protein beta-barrel" evidence="3">
    <location>
        <begin position="471"/>
        <end position="926"/>
    </location>
</feature>
<dbReference type="InterPro" id="IPR008969">
    <property type="entry name" value="CarboxyPept-like_regulatory"/>
</dbReference>
<protein>
    <recommendedName>
        <fullName evidence="3">Outer membrane protein beta-barrel domain-containing protein</fullName>
    </recommendedName>
</protein>
<evidence type="ECO:0000313" key="5">
    <source>
        <dbReference type="Proteomes" id="UP000002945"/>
    </source>
</evidence>
<keyword evidence="5" id="KW-1185">Reference proteome</keyword>
<keyword evidence="2" id="KW-0472">Membrane</keyword>
<dbReference type="AlphaFoldDB" id="A9DPZ0"/>